<feature type="non-terminal residue" evidence="3">
    <location>
        <position position="1"/>
    </location>
</feature>
<dbReference type="InterPro" id="IPR046341">
    <property type="entry name" value="SET_dom_sf"/>
</dbReference>
<evidence type="ECO:0000313" key="4">
    <source>
        <dbReference type="Proteomes" id="UP000001514"/>
    </source>
</evidence>
<dbReference type="PANTHER" id="PTHR45660">
    <property type="entry name" value="HISTONE-LYSINE N-METHYLTRANSFERASE SETMAR"/>
    <property type="match status" value="1"/>
</dbReference>
<accession>D8R2J4</accession>
<sequence>QKRLAIFKTESCGWGVRAAETIPKDSFVCEYVGEVLDFSSSARHDYQFQMPGDARFPANLVVVDAVAYGNVARFINHRCDGGNIRVEHVPYEGLDDDERPMFHIMMFASRDIKVGEELCFDY</sequence>
<feature type="non-terminal residue" evidence="3">
    <location>
        <position position="122"/>
    </location>
</feature>
<dbReference type="PANTHER" id="PTHR45660:SF13">
    <property type="entry name" value="HISTONE-LYSINE N-METHYLTRANSFERASE SETMAR"/>
    <property type="match status" value="1"/>
</dbReference>
<dbReference type="KEGG" id="smo:SELMODRAFT_6545"/>
<dbReference type="PROSITE" id="PS50280">
    <property type="entry name" value="SET"/>
    <property type="match status" value="1"/>
</dbReference>
<evidence type="ECO:0000259" key="1">
    <source>
        <dbReference type="PROSITE" id="PS50280"/>
    </source>
</evidence>
<evidence type="ECO:0000313" key="2">
    <source>
        <dbReference type="EMBL" id="EFJ12419.1"/>
    </source>
</evidence>
<dbReference type="SMART" id="SM00317">
    <property type="entry name" value="SET"/>
    <property type="match status" value="1"/>
</dbReference>
<protein>
    <recommendedName>
        <fullName evidence="1">SET domain-containing protein</fullName>
    </recommendedName>
</protein>
<dbReference type="KEGG" id="smo:SELMODRAFT_6548"/>
<dbReference type="eggNOG" id="KOG1082">
    <property type="taxonomic scope" value="Eukaryota"/>
</dbReference>
<keyword evidence="4" id="KW-1185">Reference proteome</keyword>
<dbReference type="SUPFAM" id="SSF82199">
    <property type="entry name" value="SET domain"/>
    <property type="match status" value="1"/>
</dbReference>
<dbReference type="Pfam" id="PF00856">
    <property type="entry name" value="SET"/>
    <property type="match status" value="1"/>
</dbReference>
<feature type="domain" description="SET" evidence="1">
    <location>
        <begin position="2"/>
        <end position="122"/>
    </location>
</feature>
<gene>
    <name evidence="2" type="ORF">SELMODRAFT_6545</name>
    <name evidence="3" type="ORF">SELMODRAFT_6548</name>
</gene>
<dbReference type="AlphaFoldDB" id="D8R2J4"/>
<dbReference type="Gene3D" id="2.170.270.10">
    <property type="entry name" value="SET domain"/>
    <property type="match status" value="1"/>
</dbReference>
<dbReference type="Proteomes" id="UP000001514">
    <property type="component" value="Unassembled WGS sequence"/>
</dbReference>
<dbReference type="OrthoDB" id="308383at2759"/>
<dbReference type="Gramene" id="EFJ12419">
    <property type="protein sequence ID" value="EFJ12419"/>
    <property type="gene ID" value="SELMODRAFT_6545"/>
</dbReference>
<name>D8R2J4_SELML</name>
<dbReference type="InterPro" id="IPR001214">
    <property type="entry name" value="SET_dom"/>
</dbReference>
<dbReference type="HOGENOM" id="CLU_020840_3_5_1"/>
<organism evidence="4">
    <name type="scientific">Selaginella moellendorffii</name>
    <name type="common">Spikemoss</name>
    <dbReference type="NCBI Taxonomy" id="88036"/>
    <lineage>
        <taxon>Eukaryota</taxon>
        <taxon>Viridiplantae</taxon>
        <taxon>Streptophyta</taxon>
        <taxon>Embryophyta</taxon>
        <taxon>Tracheophyta</taxon>
        <taxon>Lycopodiopsida</taxon>
        <taxon>Selaginellales</taxon>
        <taxon>Selaginellaceae</taxon>
        <taxon>Selaginella</taxon>
    </lineage>
</organism>
<dbReference type="OMA" id="DSIDCHR"/>
<dbReference type="InterPro" id="IPR051357">
    <property type="entry name" value="H3K9_HMTase_SUVAR3-9"/>
</dbReference>
<dbReference type="EMBL" id="GL377639">
    <property type="protein sequence ID" value="EFJ12419.1"/>
    <property type="molecule type" value="Genomic_DNA"/>
</dbReference>
<dbReference type="STRING" id="88036.D8R2J4"/>
<dbReference type="InParanoid" id="D8R2J4"/>
<evidence type="ECO:0000313" key="3">
    <source>
        <dbReference type="EMBL" id="EFJ34079.1"/>
    </source>
</evidence>
<proteinExistence type="predicted"/>
<reference evidence="3 4" key="1">
    <citation type="journal article" date="2011" name="Science">
        <title>The Selaginella genome identifies genetic changes associated with the evolution of vascular plants.</title>
        <authorList>
            <person name="Banks J.A."/>
            <person name="Nishiyama T."/>
            <person name="Hasebe M."/>
            <person name="Bowman J.L."/>
            <person name="Gribskov M."/>
            <person name="dePamphilis C."/>
            <person name="Albert V.A."/>
            <person name="Aono N."/>
            <person name="Aoyama T."/>
            <person name="Ambrose B.A."/>
            <person name="Ashton N.W."/>
            <person name="Axtell M.J."/>
            <person name="Barker E."/>
            <person name="Barker M.S."/>
            <person name="Bennetzen J.L."/>
            <person name="Bonawitz N.D."/>
            <person name="Chapple C."/>
            <person name="Cheng C."/>
            <person name="Correa L.G."/>
            <person name="Dacre M."/>
            <person name="DeBarry J."/>
            <person name="Dreyer I."/>
            <person name="Elias M."/>
            <person name="Engstrom E.M."/>
            <person name="Estelle M."/>
            <person name="Feng L."/>
            <person name="Finet C."/>
            <person name="Floyd S.K."/>
            <person name="Frommer W.B."/>
            <person name="Fujita T."/>
            <person name="Gramzow L."/>
            <person name="Gutensohn M."/>
            <person name="Harholt J."/>
            <person name="Hattori M."/>
            <person name="Heyl A."/>
            <person name="Hirai T."/>
            <person name="Hiwatashi Y."/>
            <person name="Ishikawa M."/>
            <person name="Iwata M."/>
            <person name="Karol K.G."/>
            <person name="Koehler B."/>
            <person name="Kolukisaoglu U."/>
            <person name="Kubo M."/>
            <person name="Kurata T."/>
            <person name="Lalonde S."/>
            <person name="Li K."/>
            <person name="Li Y."/>
            <person name="Litt A."/>
            <person name="Lyons E."/>
            <person name="Manning G."/>
            <person name="Maruyama T."/>
            <person name="Michael T.P."/>
            <person name="Mikami K."/>
            <person name="Miyazaki S."/>
            <person name="Morinaga S."/>
            <person name="Murata T."/>
            <person name="Mueller-Roeber B."/>
            <person name="Nelson D.R."/>
            <person name="Obara M."/>
            <person name="Oguri Y."/>
            <person name="Olmstead R.G."/>
            <person name="Onodera N."/>
            <person name="Petersen B.L."/>
            <person name="Pils B."/>
            <person name="Prigge M."/>
            <person name="Rensing S.A."/>
            <person name="Riano-Pachon D.M."/>
            <person name="Roberts A.W."/>
            <person name="Sato Y."/>
            <person name="Scheller H.V."/>
            <person name="Schulz B."/>
            <person name="Schulz C."/>
            <person name="Shakirov E.V."/>
            <person name="Shibagaki N."/>
            <person name="Shinohara N."/>
            <person name="Shippen D.E."/>
            <person name="Soerensen I."/>
            <person name="Sotooka R."/>
            <person name="Sugimoto N."/>
            <person name="Sugita M."/>
            <person name="Sumikawa N."/>
            <person name="Tanurdzic M."/>
            <person name="Theissen G."/>
            <person name="Ulvskov P."/>
            <person name="Wakazuki S."/>
            <person name="Weng J.K."/>
            <person name="Willats W.W."/>
            <person name="Wipf D."/>
            <person name="Wolf P.G."/>
            <person name="Yang L."/>
            <person name="Zimmer A.D."/>
            <person name="Zhu Q."/>
            <person name="Mitros T."/>
            <person name="Hellsten U."/>
            <person name="Loque D."/>
            <person name="Otillar R."/>
            <person name="Salamov A."/>
            <person name="Schmutz J."/>
            <person name="Shapiro H."/>
            <person name="Lindquist E."/>
            <person name="Lucas S."/>
            <person name="Rokhsar D."/>
            <person name="Grigoriev I.V."/>
        </authorList>
    </citation>
    <scope>NUCLEOTIDE SEQUENCE [LARGE SCALE GENOMIC DNA]</scope>
</reference>
<dbReference type="EMBL" id="GL377570">
    <property type="protein sequence ID" value="EFJ34079.1"/>
    <property type="molecule type" value="Genomic_DNA"/>
</dbReference>
<dbReference type="Gramene" id="EFJ34079">
    <property type="protein sequence ID" value="EFJ34079"/>
    <property type="gene ID" value="SELMODRAFT_6548"/>
</dbReference>